<evidence type="ECO:0000313" key="8">
    <source>
        <dbReference type="RefSeq" id="XP_002737636.1"/>
    </source>
</evidence>
<evidence type="ECO:0000256" key="5">
    <source>
        <dbReference type="SAM" id="MobiDB-lite"/>
    </source>
</evidence>
<evidence type="ECO:0000313" key="7">
    <source>
        <dbReference type="Proteomes" id="UP000694865"/>
    </source>
</evidence>
<keyword evidence="4" id="KW-0539">Nucleus</keyword>
<dbReference type="InterPro" id="IPR029525">
    <property type="entry name" value="INO80C/Ies6"/>
</dbReference>
<dbReference type="RefSeq" id="XP_002737636.1">
    <property type="nucleotide sequence ID" value="XM_002737590.2"/>
</dbReference>
<dbReference type="Pfam" id="PF08265">
    <property type="entry name" value="YL1_C"/>
    <property type="match status" value="1"/>
</dbReference>
<comment type="subcellular location">
    <subcellularLocation>
        <location evidence="1">Nucleus</location>
    </subcellularLocation>
</comment>
<keyword evidence="2" id="KW-0805">Transcription regulation</keyword>
<dbReference type="InterPro" id="IPR013272">
    <property type="entry name" value="Vps72/YL1_C"/>
</dbReference>
<dbReference type="PANTHER" id="PTHR31200:SF1">
    <property type="entry name" value="INO80 COMPLEX SUBUNIT C"/>
    <property type="match status" value="1"/>
</dbReference>
<evidence type="ECO:0000256" key="4">
    <source>
        <dbReference type="ARBA" id="ARBA00023242"/>
    </source>
</evidence>
<evidence type="ECO:0000256" key="3">
    <source>
        <dbReference type="ARBA" id="ARBA00023163"/>
    </source>
</evidence>
<keyword evidence="7" id="KW-1185">Reference proteome</keyword>
<organism evidence="7 8">
    <name type="scientific">Saccoglossus kowalevskii</name>
    <name type="common">Acorn worm</name>
    <dbReference type="NCBI Taxonomy" id="10224"/>
    <lineage>
        <taxon>Eukaryota</taxon>
        <taxon>Metazoa</taxon>
        <taxon>Hemichordata</taxon>
        <taxon>Enteropneusta</taxon>
        <taxon>Harrimaniidae</taxon>
        <taxon>Saccoglossus</taxon>
    </lineage>
</organism>
<reference evidence="8" key="1">
    <citation type="submission" date="2025-08" db="UniProtKB">
        <authorList>
            <consortium name="RefSeq"/>
        </authorList>
    </citation>
    <scope>IDENTIFICATION</scope>
    <source>
        <tissue evidence="8">Testes</tissue>
    </source>
</reference>
<dbReference type="PANTHER" id="PTHR31200">
    <property type="entry name" value="INO80 COMPLEX SUBUNIT C"/>
    <property type="match status" value="1"/>
</dbReference>
<gene>
    <name evidence="8" type="primary">LOC100366672</name>
</gene>
<dbReference type="Proteomes" id="UP000694865">
    <property type="component" value="Unplaced"/>
</dbReference>
<feature type="region of interest" description="Disordered" evidence="5">
    <location>
        <begin position="1"/>
        <end position="61"/>
    </location>
</feature>
<name>A0ABM0GUI6_SACKO</name>
<keyword evidence="3" id="KW-0804">Transcription</keyword>
<evidence type="ECO:0000256" key="2">
    <source>
        <dbReference type="ARBA" id="ARBA00023015"/>
    </source>
</evidence>
<dbReference type="GeneID" id="100366672"/>
<dbReference type="SMART" id="SM00993">
    <property type="entry name" value="YL1_C"/>
    <property type="match status" value="1"/>
</dbReference>
<feature type="compositionally biased region" description="Low complexity" evidence="5">
    <location>
        <begin position="47"/>
        <end position="60"/>
    </location>
</feature>
<feature type="compositionally biased region" description="Polar residues" evidence="5">
    <location>
        <begin position="34"/>
        <end position="43"/>
    </location>
</feature>
<feature type="domain" description="Vps72/YL1 C-terminal" evidence="6">
    <location>
        <begin position="122"/>
        <end position="151"/>
    </location>
</feature>
<sequence>MATPSPKPSRQRRSGKRPGSPGSASLSGKRKRNTITPCSSTPDLESLDSVSRSSSPAVSDNQKVFPFKDATFVHSGNATSGKKRIWRNAKQIISAERSLPWHPNDPTYSSIDAPPSFKPAKKYSDLSGLAARYTDPHTKIRYANTDEFSRIRMLPMDIVSGYLALRKANTPVP</sequence>
<evidence type="ECO:0000259" key="6">
    <source>
        <dbReference type="SMART" id="SM00993"/>
    </source>
</evidence>
<accession>A0ABM0GUI6</accession>
<protein>
    <submittedName>
        <fullName evidence="8">INO80 complex subunit C-like</fullName>
    </submittedName>
</protein>
<evidence type="ECO:0000256" key="1">
    <source>
        <dbReference type="ARBA" id="ARBA00004123"/>
    </source>
</evidence>
<proteinExistence type="predicted"/>